<reference evidence="1" key="1">
    <citation type="submission" date="2023-03" db="EMBL/GenBank/DDBJ databases">
        <title>Massive genome expansion in bonnet fungi (Mycena s.s.) driven by repeated elements and novel gene families across ecological guilds.</title>
        <authorList>
            <consortium name="Lawrence Berkeley National Laboratory"/>
            <person name="Harder C.B."/>
            <person name="Miyauchi S."/>
            <person name="Viragh M."/>
            <person name="Kuo A."/>
            <person name="Thoen E."/>
            <person name="Andreopoulos B."/>
            <person name="Lu D."/>
            <person name="Skrede I."/>
            <person name="Drula E."/>
            <person name="Henrissat B."/>
            <person name="Morin E."/>
            <person name="Kohler A."/>
            <person name="Barry K."/>
            <person name="LaButti K."/>
            <person name="Morin E."/>
            <person name="Salamov A."/>
            <person name="Lipzen A."/>
            <person name="Mereny Z."/>
            <person name="Hegedus B."/>
            <person name="Baldrian P."/>
            <person name="Stursova M."/>
            <person name="Weitz H."/>
            <person name="Taylor A."/>
            <person name="Grigoriev I.V."/>
            <person name="Nagy L.G."/>
            <person name="Martin F."/>
            <person name="Kauserud H."/>
        </authorList>
    </citation>
    <scope>NUCLEOTIDE SEQUENCE</scope>
    <source>
        <strain evidence="1">CBHHK067</strain>
    </source>
</reference>
<sequence>MPLPPLPTDRELTDSDCREPYAYFLPPPATQHARVVALRQLTSSDISCILWAEDALNYAHGVQTTLFDQQILVPDELLESAAAVLKEGRYVSALLALSKGIRLKHIDVPEDEPKNCAARCLAISSSLRPPVLTLPSDVRSDRALPSPWVPYDDRARNDWWMRMWFAERRWASLDDLAEYRRQNPADVHKSSSIRPLYPRTSSTLPRINTTPPTLPRARNFHPPPSFMGLEADRFWPLRDDSRVVLFCEHYFPHVCTV</sequence>
<dbReference type="Proteomes" id="UP001221757">
    <property type="component" value="Unassembled WGS sequence"/>
</dbReference>
<dbReference type="AlphaFoldDB" id="A0AAD7G9Z5"/>
<organism evidence="1 2">
    <name type="scientific">Mycena rosella</name>
    <name type="common">Pink bonnet</name>
    <name type="synonym">Agaricus rosellus</name>
    <dbReference type="NCBI Taxonomy" id="1033263"/>
    <lineage>
        <taxon>Eukaryota</taxon>
        <taxon>Fungi</taxon>
        <taxon>Dikarya</taxon>
        <taxon>Basidiomycota</taxon>
        <taxon>Agaricomycotina</taxon>
        <taxon>Agaricomycetes</taxon>
        <taxon>Agaricomycetidae</taxon>
        <taxon>Agaricales</taxon>
        <taxon>Marasmiineae</taxon>
        <taxon>Mycenaceae</taxon>
        <taxon>Mycena</taxon>
    </lineage>
</organism>
<evidence type="ECO:0000313" key="1">
    <source>
        <dbReference type="EMBL" id="KAJ7682918.1"/>
    </source>
</evidence>
<dbReference type="EMBL" id="JARKIE010000113">
    <property type="protein sequence ID" value="KAJ7682918.1"/>
    <property type="molecule type" value="Genomic_DNA"/>
</dbReference>
<evidence type="ECO:0000313" key="2">
    <source>
        <dbReference type="Proteomes" id="UP001221757"/>
    </source>
</evidence>
<name>A0AAD7G9Z5_MYCRO</name>
<protein>
    <submittedName>
        <fullName evidence="1">Uncharacterized protein</fullName>
    </submittedName>
</protein>
<comment type="caution">
    <text evidence="1">The sequence shown here is derived from an EMBL/GenBank/DDBJ whole genome shotgun (WGS) entry which is preliminary data.</text>
</comment>
<proteinExistence type="predicted"/>
<keyword evidence="2" id="KW-1185">Reference proteome</keyword>
<accession>A0AAD7G9Z5</accession>
<gene>
    <name evidence="1" type="ORF">B0H17DRAFT_1205524</name>
</gene>